<comment type="caution">
    <text evidence="1">The sequence shown here is derived from an EMBL/GenBank/DDBJ whole genome shotgun (WGS) entry which is preliminary data.</text>
</comment>
<protein>
    <recommendedName>
        <fullName evidence="3">Secreted protein</fullName>
    </recommendedName>
</protein>
<evidence type="ECO:0000313" key="1">
    <source>
        <dbReference type="EMBL" id="GAA1386044.1"/>
    </source>
</evidence>
<name>A0ABN1XPB2_9ACTN</name>
<evidence type="ECO:0000313" key="2">
    <source>
        <dbReference type="Proteomes" id="UP001499863"/>
    </source>
</evidence>
<organism evidence="1 2">
    <name type="scientific">Kitasatospora putterlickiae</name>
    <dbReference type="NCBI Taxonomy" id="221725"/>
    <lineage>
        <taxon>Bacteria</taxon>
        <taxon>Bacillati</taxon>
        <taxon>Actinomycetota</taxon>
        <taxon>Actinomycetes</taxon>
        <taxon>Kitasatosporales</taxon>
        <taxon>Streptomycetaceae</taxon>
        <taxon>Kitasatospora</taxon>
    </lineage>
</organism>
<reference evidence="1 2" key="1">
    <citation type="journal article" date="2019" name="Int. J. Syst. Evol. Microbiol.">
        <title>The Global Catalogue of Microorganisms (GCM) 10K type strain sequencing project: providing services to taxonomists for standard genome sequencing and annotation.</title>
        <authorList>
            <consortium name="The Broad Institute Genomics Platform"/>
            <consortium name="The Broad Institute Genome Sequencing Center for Infectious Disease"/>
            <person name="Wu L."/>
            <person name="Ma J."/>
        </authorList>
    </citation>
    <scope>NUCLEOTIDE SEQUENCE [LARGE SCALE GENOMIC DNA]</scope>
    <source>
        <strain evidence="1 2">JCM 12393</strain>
    </source>
</reference>
<keyword evidence="2" id="KW-1185">Reference proteome</keyword>
<gene>
    <name evidence="1" type="ORF">GCM10009639_09350</name>
</gene>
<dbReference type="RefSeq" id="WP_344326712.1">
    <property type="nucleotide sequence ID" value="NZ_BAAAKJ010000042.1"/>
</dbReference>
<dbReference type="Proteomes" id="UP001499863">
    <property type="component" value="Unassembled WGS sequence"/>
</dbReference>
<evidence type="ECO:0008006" key="3">
    <source>
        <dbReference type="Google" id="ProtNLM"/>
    </source>
</evidence>
<dbReference type="EMBL" id="BAAAKJ010000042">
    <property type="protein sequence ID" value="GAA1386044.1"/>
    <property type="molecule type" value="Genomic_DNA"/>
</dbReference>
<sequence>MPGGWLALALASLAVVFPTDRTLPALTAHPKTFIHRHPQGSDIGDYVCFVLVLAARDEARVLLSATEKLTGACWTGTGTGSADTARAFHFLAQMPAKAGARLTWCSVEE</sequence>
<proteinExistence type="predicted"/>
<accession>A0ABN1XPB2</accession>